<name>A0A4U0XU61_9PEZI</name>
<comment type="caution">
    <text evidence="1">The sequence shown here is derived from an EMBL/GenBank/DDBJ whole genome shotgun (WGS) entry which is preliminary data.</text>
</comment>
<reference evidence="1 2" key="1">
    <citation type="submission" date="2017-03" db="EMBL/GenBank/DDBJ databases">
        <title>Genomes of endolithic fungi from Antarctica.</title>
        <authorList>
            <person name="Coleine C."/>
            <person name="Masonjones S."/>
            <person name="Stajich J.E."/>
        </authorList>
    </citation>
    <scope>NUCLEOTIDE SEQUENCE [LARGE SCALE GENOMIC DNA]</scope>
    <source>
        <strain evidence="1 2">CCFEE 5184</strain>
    </source>
</reference>
<proteinExistence type="predicted"/>
<evidence type="ECO:0000313" key="2">
    <source>
        <dbReference type="Proteomes" id="UP000309340"/>
    </source>
</evidence>
<protein>
    <submittedName>
        <fullName evidence="1">Uncharacterized protein</fullName>
    </submittedName>
</protein>
<dbReference type="OrthoDB" id="10664733at2759"/>
<gene>
    <name evidence="1" type="ORF">B0A55_03328</name>
</gene>
<organism evidence="1 2">
    <name type="scientific">Friedmanniomyces simplex</name>
    <dbReference type="NCBI Taxonomy" id="329884"/>
    <lineage>
        <taxon>Eukaryota</taxon>
        <taxon>Fungi</taxon>
        <taxon>Dikarya</taxon>
        <taxon>Ascomycota</taxon>
        <taxon>Pezizomycotina</taxon>
        <taxon>Dothideomycetes</taxon>
        <taxon>Dothideomycetidae</taxon>
        <taxon>Mycosphaerellales</taxon>
        <taxon>Teratosphaeriaceae</taxon>
        <taxon>Friedmanniomyces</taxon>
    </lineage>
</organism>
<dbReference type="AlphaFoldDB" id="A0A4U0XU61"/>
<dbReference type="EMBL" id="NAJQ01000076">
    <property type="protein sequence ID" value="TKA80141.1"/>
    <property type="molecule type" value="Genomic_DNA"/>
</dbReference>
<evidence type="ECO:0000313" key="1">
    <source>
        <dbReference type="EMBL" id="TKA80141.1"/>
    </source>
</evidence>
<dbReference type="Proteomes" id="UP000309340">
    <property type="component" value="Unassembled WGS sequence"/>
</dbReference>
<sequence>MTYRGRSKMSKIAKRYVSFTGLPDPEADILQAILQTLVVRRVTQRPAARRSVSASSAIVDLTQEEPIRETEPSSALIGGRSTAGPVALTPSNVGDCTKGKRGAPDMLPGFPTVVKLDNEWTEVWCYICGTNVNYLGNYFFGISGLHAHIMYHDGAGKRKSGITTE</sequence>
<accession>A0A4U0XU61</accession>
<keyword evidence="2" id="KW-1185">Reference proteome</keyword>